<dbReference type="Proteomes" id="UP000237105">
    <property type="component" value="Unassembled WGS sequence"/>
</dbReference>
<evidence type="ECO:0000256" key="1">
    <source>
        <dbReference type="SAM" id="SignalP"/>
    </source>
</evidence>
<protein>
    <recommendedName>
        <fullName evidence="4">Secreted protein</fullName>
    </recommendedName>
</protein>
<proteinExistence type="predicted"/>
<organism evidence="2 3">
    <name type="scientific">Parasponia andersonii</name>
    <name type="common">Sponia andersonii</name>
    <dbReference type="NCBI Taxonomy" id="3476"/>
    <lineage>
        <taxon>Eukaryota</taxon>
        <taxon>Viridiplantae</taxon>
        <taxon>Streptophyta</taxon>
        <taxon>Embryophyta</taxon>
        <taxon>Tracheophyta</taxon>
        <taxon>Spermatophyta</taxon>
        <taxon>Magnoliopsida</taxon>
        <taxon>eudicotyledons</taxon>
        <taxon>Gunneridae</taxon>
        <taxon>Pentapetalae</taxon>
        <taxon>rosids</taxon>
        <taxon>fabids</taxon>
        <taxon>Rosales</taxon>
        <taxon>Cannabaceae</taxon>
        <taxon>Parasponia</taxon>
    </lineage>
</organism>
<evidence type="ECO:0000313" key="2">
    <source>
        <dbReference type="EMBL" id="PON37923.1"/>
    </source>
</evidence>
<keyword evidence="1" id="KW-0732">Signal</keyword>
<accession>A0A2P5AMZ6</accession>
<gene>
    <name evidence="2" type="ORF">PanWU01x14_316690</name>
</gene>
<reference evidence="3" key="1">
    <citation type="submission" date="2016-06" db="EMBL/GenBank/DDBJ databases">
        <title>Parallel loss of symbiosis genes in relatives of nitrogen-fixing non-legume Parasponia.</title>
        <authorList>
            <person name="Van Velzen R."/>
            <person name="Holmer R."/>
            <person name="Bu F."/>
            <person name="Rutten L."/>
            <person name="Van Zeijl A."/>
            <person name="Liu W."/>
            <person name="Santuari L."/>
            <person name="Cao Q."/>
            <person name="Sharma T."/>
            <person name="Shen D."/>
            <person name="Roswanjaya Y."/>
            <person name="Wardhani T."/>
            <person name="Kalhor M.S."/>
            <person name="Jansen J."/>
            <person name="Van den Hoogen J."/>
            <person name="Gungor B."/>
            <person name="Hartog M."/>
            <person name="Hontelez J."/>
            <person name="Verver J."/>
            <person name="Yang W.-C."/>
            <person name="Schijlen E."/>
            <person name="Repin R."/>
            <person name="Schilthuizen M."/>
            <person name="Schranz E."/>
            <person name="Heidstra R."/>
            <person name="Miyata K."/>
            <person name="Fedorova E."/>
            <person name="Kohlen W."/>
            <person name="Bisseling T."/>
            <person name="Smit S."/>
            <person name="Geurts R."/>
        </authorList>
    </citation>
    <scope>NUCLEOTIDE SEQUENCE [LARGE SCALE GENOMIC DNA]</scope>
    <source>
        <strain evidence="3">cv. WU1-14</strain>
    </source>
</reference>
<evidence type="ECO:0000313" key="3">
    <source>
        <dbReference type="Proteomes" id="UP000237105"/>
    </source>
</evidence>
<keyword evidence="3" id="KW-1185">Reference proteome</keyword>
<comment type="caution">
    <text evidence="2">The sequence shown here is derived from an EMBL/GenBank/DDBJ whole genome shotgun (WGS) entry which is preliminary data.</text>
</comment>
<feature type="non-terminal residue" evidence="2">
    <location>
        <position position="69"/>
    </location>
</feature>
<name>A0A2P5AMZ6_PARAD</name>
<dbReference type="AlphaFoldDB" id="A0A2P5AMZ6"/>
<feature type="signal peptide" evidence="1">
    <location>
        <begin position="1"/>
        <end position="16"/>
    </location>
</feature>
<dbReference type="EMBL" id="JXTB01000513">
    <property type="protein sequence ID" value="PON37923.1"/>
    <property type="molecule type" value="Genomic_DNA"/>
</dbReference>
<feature type="chain" id="PRO_5015117719" description="Secreted protein" evidence="1">
    <location>
        <begin position="17"/>
        <end position="69"/>
    </location>
</feature>
<evidence type="ECO:0008006" key="4">
    <source>
        <dbReference type="Google" id="ProtNLM"/>
    </source>
</evidence>
<sequence length="69" mass="7687">MKLLLLIISIANEAAAADPVPFRPKRHPSSSSKPSVRRLISDHLTAGTWKLLLSLSTSPEWFHGLTRLR</sequence>